<feature type="transmembrane region" description="Helical" evidence="2">
    <location>
        <begin position="204"/>
        <end position="228"/>
    </location>
</feature>
<keyword evidence="2" id="KW-0812">Transmembrane</keyword>
<evidence type="ECO:0000256" key="2">
    <source>
        <dbReference type="SAM" id="Phobius"/>
    </source>
</evidence>
<organism evidence="3 4">
    <name type="scientific">Aspergillus nanangensis</name>
    <dbReference type="NCBI Taxonomy" id="2582783"/>
    <lineage>
        <taxon>Eukaryota</taxon>
        <taxon>Fungi</taxon>
        <taxon>Dikarya</taxon>
        <taxon>Ascomycota</taxon>
        <taxon>Pezizomycotina</taxon>
        <taxon>Eurotiomycetes</taxon>
        <taxon>Eurotiomycetidae</taxon>
        <taxon>Eurotiales</taxon>
        <taxon>Aspergillaceae</taxon>
        <taxon>Aspergillus</taxon>
        <taxon>Aspergillus subgen. Circumdati</taxon>
    </lineage>
</organism>
<keyword evidence="4" id="KW-1185">Reference proteome</keyword>
<evidence type="ECO:0000256" key="1">
    <source>
        <dbReference type="SAM" id="MobiDB-lite"/>
    </source>
</evidence>
<gene>
    <name evidence="3" type="ORF">FE257_009042</name>
</gene>
<feature type="region of interest" description="Disordered" evidence="1">
    <location>
        <begin position="179"/>
        <end position="200"/>
    </location>
</feature>
<dbReference type="EMBL" id="VCAU01000005">
    <property type="protein sequence ID" value="KAF9894069.1"/>
    <property type="molecule type" value="Genomic_DNA"/>
</dbReference>
<comment type="caution">
    <text evidence="3">The sequence shown here is derived from an EMBL/GenBank/DDBJ whole genome shotgun (WGS) entry which is preliminary data.</text>
</comment>
<dbReference type="AlphaFoldDB" id="A0AAD4CWM5"/>
<feature type="compositionally biased region" description="Basic and acidic residues" evidence="1">
    <location>
        <begin position="282"/>
        <end position="297"/>
    </location>
</feature>
<feature type="region of interest" description="Disordered" evidence="1">
    <location>
        <begin position="255"/>
        <end position="304"/>
    </location>
</feature>
<reference evidence="3" key="1">
    <citation type="journal article" date="2019" name="Beilstein J. Org. Chem.">
        <title>Nanangenines: drimane sesquiterpenoids as the dominant metabolite cohort of a novel Australian fungus, Aspergillus nanangensis.</title>
        <authorList>
            <person name="Lacey H.J."/>
            <person name="Gilchrist C.L.M."/>
            <person name="Crombie A."/>
            <person name="Kalaitzis J.A."/>
            <person name="Vuong D."/>
            <person name="Rutledge P.J."/>
            <person name="Turner P."/>
            <person name="Pitt J.I."/>
            <person name="Lacey E."/>
            <person name="Chooi Y.H."/>
            <person name="Piggott A.M."/>
        </authorList>
    </citation>
    <scope>NUCLEOTIDE SEQUENCE</scope>
    <source>
        <strain evidence="3">MST-FP2251</strain>
    </source>
</reference>
<keyword evidence="2" id="KW-1133">Transmembrane helix</keyword>
<name>A0AAD4CWM5_ASPNN</name>
<proteinExistence type="predicted"/>
<keyword evidence="2" id="KW-0472">Membrane</keyword>
<evidence type="ECO:0000313" key="4">
    <source>
        <dbReference type="Proteomes" id="UP001194746"/>
    </source>
</evidence>
<sequence>MPIAIGPLTSTFTPPGSCLTDIYRYAVPTLQCKSGTTTNTCHYKHLGPISATDCYPSGFTANPTATYYYSPGVCPSGYSIACSNVVSIGATSETRATCCPSSFQCQTDTNAPVPWVKTDSCTRTFADTSTYIVTSVGDDTQATTIITTSAGGMNAYGLQVRFQEADFITGGLSSSPASVSASPTSTSALSSPSPSPSSSLSTGAIAGIGVGAGIGGILVFLLVAFLLWKRRRPRQSFPKMMSDGISERPEYKAELSGGHTNQVSEMWVPPPEMDNKIPTAELEGKSPNEEPAGKQEPVELGTGK</sequence>
<reference evidence="3" key="2">
    <citation type="submission" date="2020-02" db="EMBL/GenBank/DDBJ databases">
        <authorList>
            <person name="Gilchrist C.L.M."/>
            <person name="Chooi Y.-H."/>
        </authorList>
    </citation>
    <scope>NUCLEOTIDE SEQUENCE</scope>
    <source>
        <strain evidence="3">MST-FP2251</strain>
    </source>
</reference>
<evidence type="ECO:0000313" key="3">
    <source>
        <dbReference type="EMBL" id="KAF9894069.1"/>
    </source>
</evidence>
<accession>A0AAD4CWM5</accession>
<protein>
    <submittedName>
        <fullName evidence="3">Uncharacterized protein</fullName>
    </submittedName>
</protein>
<dbReference type="Proteomes" id="UP001194746">
    <property type="component" value="Unassembled WGS sequence"/>
</dbReference>